<sequence length="549" mass="61149">MASNQQVVGRHEVFEYSYRVGPKEARKRIKLVVIQRREQRRKSLVAAGRVFERAPVRLRVNLHQAKYGVPDVMSGSHQVPITLRRKVKPAPNTIIVQQRTARPAPTVVVRPTPPPKDPHMIMIQPEPPLQPQPQHIELVDRPVGPHELLIHDPPAVVVIPPTQTPSPATVILDRPSSRTSSVGSAHRPKVRRSNSLTNSFRRFPSLMGLIRKNSGGRGSASSVTTDDEIRNGEYEYVDMGPRTSQEDIIIEERESQLGSPIAPSARHGPPSVTGSHRAPTIPGSVASGRSGRSGRSRAMSFGSPQNKLIKASPHHVPLPDSHSPSTVNHPIHEREFAEYEPARSVASHHTVDRSHHDGASVRTYNRSVPDLSMYSPSRHSQSAHSHAPSARSARTRRSAEGSLREGSVHKELTAIPFEMDILFETDILFEMVILLEMDTLSEMANRFKTVTLSETAILFGMAILFRMVILFETRTRLHYESRLSGVNPFEVNLSEVMHAPLHWQSPLSETVTRPGMVIRFGTPPLFVVEGRSDTTVDYILLLLQYESTT</sequence>
<comment type="caution">
    <text evidence="2">The sequence shown here is derived from an EMBL/GenBank/DDBJ whole genome shotgun (WGS) entry which is preliminary data.</text>
</comment>
<feature type="region of interest" description="Disordered" evidence="1">
    <location>
        <begin position="340"/>
        <end position="405"/>
    </location>
</feature>
<feature type="region of interest" description="Disordered" evidence="1">
    <location>
        <begin position="167"/>
        <end position="193"/>
    </location>
</feature>
<protein>
    <submittedName>
        <fullName evidence="2">Uncharacterized protein</fullName>
    </submittedName>
</protein>
<feature type="region of interest" description="Disordered" evidence="1">
    <location>
        <begin position="258"/>
        <end position="328"/>
    </location>
</feature>
<reference evidence="2" key="1">
    <citation type="submission" date="2021-01" db="EMBL/GenBank/DDBJ databases">
        <authorList>
            <person name="Kaushik A."/>
        </authorList>
    </citation>
    <scope>NUCLEOTIDE SEQUENCE</scope>
    <source>
        <strain evidence="2">Type strain: AG8-Rh-89/</strain>
    </source>
</reference>
<feature type="compositionally biased region" description="Low complexity" evidence="1">
    <location>
        <begin position="375"/>
        <end position="392"/>
    </location>
</feature>
<dbReference type="AlphaFoldDB" id="A0A8H3CW23"/>
<dbReference type="Proteomes" id="UP000663850">
    <property type="component" value="Unassembled WGS sequence"/>
</dbReference>
<feature type="compositionally biased region" description="Basic and acidic residues" evidence="1">
    <location>
        <begin position="349"/>
        <end position="359"/>
    </location>
</feature>
<proteinExistence type="predicted"/>
<gene>
    <name evidence="2" type="ORF">RDB_LOCUS95878</name>
</gene>
<evidence type="ECO:0000256" key="1">
    <source>
        <dbReference type="SAM" id="MobiDB-lite"/>
    </source>
</evidence>
<organism evidence="2 3">
    <name type="scientific">Rhizoctonia solani</name>
    <dbReference type="NCBI Taxonomy" id="456999"/>
    <lineage>
        <taxon>Eukaryota</taxon>
        <taxon>Fungi</taxon>
        <taxon>Dikarya</taxon>
        <taxon>Basidiomycota</taxon>
        <taxon>Agaricomycotina</taxon>
        <taxon>Agaricomycetes</taxon>
        <taxon>Cantharellales</taxon>
        <taxon>Ceratobasidiaceae</taxon>
        <taxon>Rhizoctonia</taxon>
    </lineage>
</organism>
<name>A0A8H3CW23_9AGAM</name>
<evidence type="ECO:0000313" key="3">
    <source>
        <dbReference type="Proteomes" id="UP000663850"/>
    </source>
</evidence>
<evidence type="ECO:0000313" key="2">
    <source>
        <dbReference type="EMBL" id="CAE6501863.1"/>
    </source>
</evidence>
<accession>A0A8H3CW23</accession>
<dbReference type="EMBL" id="CAJMWZ010005192">
    <property type="protein sequence ID" value="CAE6501863.1"/>
    <property type="molecule type" value="Genomic_DNA"/>
</dbReference>